<dbReference type="InterPro" id="IPR011251">
    <property type="entry name" value="Luciferase-like_dom"/>
</dbReference>
<keyword evidence="2" id="KW-0288">FMN</keyword>
<gene>
    <name evidence="6" type="ORF">GNE12_14245</name>
</gene>
<dbReference type="PANTHER" id="PTHR42847:SF4">
    <property type="entry name" value="ALKANESULFONATE MONOOXYGENASE-RELATED"/>
    <property type="match status" value="1"/>
</dbReference>
<evidence type="ECO:0000256" key="4">
    <source>
        <dbReference type="ARBA" id="ARBA00023033"/>
    </source>
</evidence>
<protein>
    <submittedName>
        <fullName evidence="6">LLM class flavin-dependent oxidoreductase</fullName>
    </submittedName>
</protein>
<evidence type="ECO:0000313" key="6">
    <source>
        <dbReference type="EMBL" id="MBC1303075.1"/>
    </source>
</evidence>
<dbReference type="CDD" id="cd01094">
    <property type="entry name" value="Alkanesulfonate_monoxygenase"/>
    <property type="match status" value="1"/>
</dbReference>
<proteinExistence type="predicted"/>
<keyword evidence="7" id="KW-1185">Reference proteome</keyword>
<dbReference type="PANTHER" id="PTHR42847">
    <property type="entry name" value="ALKANESULFONATE MONOOXYGENASE"/>
    <property type="match status" value="1"/>
</dbReference>
<sequence length="362" mass="40325">MTEPRYGIWIPVYGNCGVMNHPLEPRDASYLRAKNLIQLAQRCGFTTTLIAQHIINPRNQELDQLETWTAASALAEATTSIEIIAAVKPLLFHPAVLAKMALGIDAISRGRFAINLVSAWFRPEMEKPGINFLKHDERYRYSDEWISVVKALWSGEEVNFQGNYFQIKDLRFSPSSIAKPHPRVYVGGESEPAQELAAKQAHTFFLNGRPIEVIRETIAQVHQKASSRSQPLGFAMSAFVIARPTDAEAETEYQTLRAMVLAQDDRSELLKGVDSEVVMFKNMAKYPGVGSNGGTAAGLVGSYDTVAHRIAEFNKVGIDTFMLQFQPFVKEMERFAGEIIPRVRALTVGSAAIAMLVSFMWN</sequence>
<organism evidence="6 7">
    <name type="scientific">Trichormus variabilis N2B</name>
    <dbReference type="NCBI Taxonomy" id="2681315"/>
    <lineage>
        <taxon>Bacteria</taxon>
        <taxon>Bacillati</taxon>
        <taxon>Cyanobacteriota</taxon>
        <taxon>Cyanophyceae</taxon>
        <taxon>Nostocales</taxon>
        <taxon>Nostocaceae</taxon>
        <taxon>Trichormus</taxon>
    </lineage>
</organism>
<evidence type="ECO:0000256" key="3">
    <source>
        <dbReference type="ARBA" id="ARBA00023002"/>
    </source>
</evidence>
<keyword evidence="3" id="KW-0560">Oxidoreductase</keyword>
<evidence type="ECO:0000256" key="2">
    <source>
        <dbReference type="ARBA" id="ARBA00022643"/>
    </source>
</evidence>
<keyword evidence="1" id="KW-0285">Flavoprotein</keyword>
<dbReference type="RefSeq" id="WP_011317003.1">
    <property type="nucleotide sequence ID" value="NZ_JACKZP010000050.1"/>
</dbReference>
<dbReference type="InterPro" id="IPR050172">
    <property type="entry name" value="SsuD_RutA_monooxygenase"/>
</dbReference>
<evidence type="ECO:0000313" key="7">
    <source>
        <dbReference type="Proteomes" id="UP000570851"/>
    </source>
</evidence>
<feature type="domain" description="Luciferase-like" evidence="5">
    <location>
        <begin position="28"/>
        <end position="319"/>
    </location>
</feature>
<dbReference type="Pfam" id="PF00296">
    <property type="entry name" value="Bac_luciferase"/>
    <property type="match status" value="1"/>
</dbReference>
<keyword evidence="4" id="KW-0503">Monooxygenase</keyword>
<dbReference type="EMBL" id="JACKZP010000050">
    <property type="protein sequence ID" value="MBC1303075.1"/>
    <property type="molecule type" value="Genomic_DNA"/>
</dbReference>
<dbReference type="Proteomes" id="UP000570851">
    <property type="component" value="Unassembled WGS sequence"/>
</dbReference>
<name>A0ABR6S9I4_ANAVA</name>
<evidence type="ECO:0000259" key="5">
    <source>
        <dbReference type="Pfam" id="PF00296"/>
    </source>
</evidence>
<evidence type="ECO:0000256" key="1">
    <source>
        <dbReference type="ARBA" id="ARBA00022630"/>
    </source>
</evidence>
<dbReference type="GeneID" id="58722750"/>
<dbReference type="Gene3D" id="3.20.20.30">
    <property type="entry name" value="Luciferase-like domain"/>
    <property type="match status" value="1"/>
</dbReference>
<accession>A0ABR6S9I4</accession>
<comment type="caution">
    <text evidence="6">The sequence shown here is derived from an EMBL/GenBank/DDBJ whole genome shotgun (WGS) entry which is preliminary data.</text>
</comment>
<reference evidence="6 7" key="1">
    <citation type="submission" date="2019-11" db="EMBL/GenBank/DDBJ databases">
        <title>Comparison of genomes from free-living endosymbiotic cyanobacteria isolated from Azolla.</title>
        <authorList>
            <person name="Thiel T."/>
            <person name="Pratte B."/>
        </authorList>
    </citation>
    <scope>NUCLEOTIDE SEQUENCE [LARGE SCALE GENOMIC DNA]</scope>
    <source>
        <strain evidence="6 7">N2B</strain>
    </source>
</reference>
<dbReference type="SUPFAM" id="SSF51679">
    <property type="entry name" value="Bacterial luciferase-like"/>
    <property type="match status" value="1"/>
</dbReference>
<dbReference type="InterPro" id="IPR036661">
    <property type="entry name" value="Luciferase-like_sf"/>
</dbReference>